<comment type="caution">
    <text evidence="2">The sequence shown here is derived from an EMBL/GenBank/DDBJ whole genome shotgun (WGS) entry which is preliminary data.</text>
</comment>
<gene>
    <name evidence="2" type="primary">greA_1</name>
    <name evidence="2" type="ORF">GCM10022211_16960</name>
</gene>
<keyword evidence="2" id="KW-0251">Elongation factor</keyword>
<dbReference type="RefSeq" id="WP_344709827.1">
    <property type="nucleotide sequence ID" value="NZ_BAAAZD010000002.1"/>
</dbReference>
<dbReference type="InterPro" id="IPR036953">
    <property type="entry name" value="GreA/GreB_C_sf"/>
</dbReference>
<sequence>MSVAFRRESDEEHLEPKYELPIPPGPNLVTTRGLALIEARVAELEARLAEPMEEEQRKKVQRDARYWLNRRATAQLVPVPDGEEVAVGTRVTFARNGQSRTILIVGHDESDPETDRIAFTAPLVRAMLGQAEGDEVALADGQTLTIEAIEPA</sequence>
<evidence type="ECO:0000259" key="1">
    <source>
        <dbReference type="Pfam" id="PF01272"/>
    </source>
</evidence>
<evidence type="ECO:0000313" key="2">
    <source>
        <dbReference type="EMBL" id="GAA4005292.1"/>
    </source>
</evidence>
<keyword evidence="3" id="KW-1185">Reference proteome</keyword>
<dbReference type="EMBL" id="BAAAZD010000002">
    <property type="protein sequence ID" value="GAA4005292.1"/>
    <property type="molecule type" value="Genomic_DNA"/>
</dbReference>
<dbReference type="GO" id="GO:0003746">
    <property type="term" value="F:translation elongation factor activity"/>
    <property type="evidence" value="ECO:0007669"/>
    <property type="project" value="UniProtKB-KW"/>
</dbReference>
<protein>
    <submittedName>
        <fullName evidence="2">Transcription elongation factor GreA</fullName>
    </submittedName>
</protein>
<evidence type="ECO:0000313" key="3">
    <source>
        <dbReference type="Proteomes" id="UP001501310"/>
    </source>
</evidence>
<proteinExistence type="predicted"/>
<accession>A0ABP7S1E0</accession>
<feature type="domain" description="Transcription elongation factor GreA/GreB C-terminal" evidence="1">
    <location>
        <begin position="83"/>
        <end position="149"/>
    </location>
</feature>
<dbReference type="InterPro" id="IPR001437">
    <property type="entry name" value="Tscrpt_elong_fac_GreA/B_C"/>
</dbReference>
<reference evidence="3" key="1">
    <citation type="journal article" date="2019" name="Int. J. Syst. Evol. Microbiol.">
        <title>The Global Catalogue of Microorganisms (GCM) 10K type strain sequencing project: providing services to taxonomists for standard genome sequencing and annotation.</title>
        <authorList>
            <consortium name="The Broad Institute Genomics Platform"/>
            <consortium name="The Broad Institute Genome Sequencing Center for Infectious Disease"/>
            <person name="Wu L."/>
            <person name="Ma J."/>
        </authorList>
    </citation>
    <scope>NUCLEOTIDE SEQUENCE [LARGE SCALE GENOMIC DNA]</scope>
    <source>
        <strain evidence="3">JCM 16603</strain>
    </source>
</reference>
<dbReference type="Proteomes" id="UP001501310">
    <property type="component" value="Unassembled WGS sequence"/>
</dbReference>
<name>A0ABP7S1E0_9SPHN</name>
<dbReference type="SUPFAM" id="SSF54534">
    <property type="entry name" value="FKBP-like"/>
    <property type="match status" value="1"/>
</dbReference>
<dbReference type="Pfam" id="PF01272">
    <property type="entry name" value="GreA_GreB"/>
    <property type="match status" value="1"/>
</dbReference>
<keyword evidence="2" id="KW-0648">Protein biosynthesis</keyword>
<dbReference type="Gene3D" id="3.10.50.30">
    <property type="entry name" value="Transcription elongation factor, GreA/GreB, C-terminal domain"/>
    <property type="match status" value="1"/>
</dbReference>
<organism evidence="2 3">
    <name type="scientific">Sphingomonas humi</name>
    <dbReference type="NCBI Taxonomy" id="335630"/>
    <lineage>
        <taxon>Bacteria</taxon>
        <taxon>Pseudomonadati</taxon>
        <taxon>Pseudomonadota</taxon>
        <taxon>Alphaproteobacteria</taxon>
        <taxon>Sphingomonadales</taxon>
        <taxon>Sphingomonadaceae</taxon>
        <taxon>Sphingomonas</taxon>
    </lineage>
</organism>